<sequence>MEVESNRETIPIKVKSPGAVVLRRYAEMFKGKKFGKILDLMEIEIQPEAISALAQFYDLLMRSFLFQNFQMAPTLEEYECILGRPQTGGLPYLYQGNWSSPERIAKLLRVSEMEILKKKQQCSGVEGIPLLYLEERMHILAESGSWDTLADTLELAVYAIILLPHLNDYIDLAAIDVFIVVKERGLNPTVAVLANTYYSLQCCYDSRGRLVCCLPALYIWIISYTFVSKRPTVCPIEDHKWCLVPNKNESEWASCFASLIDKDIR</sequence>
<feature type="non-terminal residue" evidence="2">
    <location>
        <position position="1"/>
    </location>
</feature>
<dbReference type="OrthoDB" id="1430314at2759"/>
<name>A0A371HPL6_MUCPR</name>
<evidence type="ECO:0000313" key="3">
    <source>
        <dbReference type="Proteomes" id="UP000257109"/>
    </source>
</evidence>
<reference evidence="2" key="1">
    <citation type="submission" date="2018-05" db="EMBL/GenBank/DDBJ databases">
        <title>Draft genome of Mucuna pruriens seed.</title>
        <authorList>
            <person name="Nnadi N.E."/>
            <person name="Vos R."/>
            <person name="Hasami M.H."/>
            <person name="Devisetty U.K."/>
            <person name="Aguiy J.C."/>
        </authorList>
    </citation>
    <scope>NUCLEOTIDE SEQUENCE [LARGE SCALE GENOMIC DNA]</scope>
    <source>
        <strain evidence="2">JCA_2017</strain>
    </source>
</reference>
<protein>
    <recommendedName>
        <fullName evidence="1">DUF7745 domain-containing protein</fullName>
    </recommendedName>
</protein>
<accession>A0A371HPL6</accession>
<dbReference type="EMBL" id="QJKJ01002033">
    <property type="protein sequence ID" value="RDY04697.1"/>
    <property type="molecule type" value="Genomic_DNA"/>
</dbReference>
<gene>
    <name evidence="2" type="ORF">CR513_11566</name>
</gene>
<dbReference type="PANTHER" id="PTHR48154:SF1">
    <property type="entry name" value="PROTEIN, PUTATIVE-RELATED"/>
    <property type="match status" value="1"/>
</dbReference>
<dbReference type="PANTHER" id="PTHR48154">
    <property type="entry name" value="PROTEIN, PUTATIVE-RELATED"/>
    <property type="match status" value="1"/>
</dbReference>
<dbReference type="Proteomes" id="UP000257109">
    <property type="component" value="Unassembled WGS sequence"/>
</dbReference>
<organism evidence="2 3">
    <name type="scientific">Mucuna pruriens</name>
    <name type="common">Velvet bean</name>
    <name type="synonym">Dolichos pruriens</name>
    <dbReference type="NCBI Taxonomy" id="157652"/>
    <lineage>
        <taxon>Eukaryota</taxon>
        <taxon>Viridiplantae</taxon>
        <taxon>Streptophyta</taxon>
        <taxon>Embryophyta</taxon>
        <taxon>Tracheophyta</taxon>
        <taxon>Spermatophyta</taxon>
        <taxon>Magnoliopsida</taxon>
        <taxon>eudicotyledons</taxon>
        <taxon>Gunneridae</taxon>
        <taxon>Pentapetalae</taxon>
        <taxon>rosids</taxon>
        <taxon>fabids</taxon>
        <taxon>Fabales</taxon>
        <taxon>Fabaceae</taxon>
        <taxon>Papilionoideae</taxon>
        <taxon>50 kb inversion clade</taxon>
        <taxon>NPAAA clade</taxon>
        <taxon>indigoferoid/millettioid clade</taxon>
        <taxon>Phaseoleae</taxon>
        <taxon>Mucuna</taxon>
    </lineage>
</organism>
<dbReference type="Pfam" id="PF24924">
    <property type="entry name" value="DUF7745"/>
    <property type="match status" value="1"/>
</dbReference>
<evidence type="ECO:0000313" key="2">
    <source>
        <dbReference type="EMBL" id="RDY04697.1"/>
    </source>
</evidence>
<keyword evidence="3" id="KW-1185">Reference proteome</keyword>
<dbReference type="InterPro" id="IPR056647">
    <property type="entry name" value="DUF7745"/>
</dbReference>
<evidence type="ECO:0000259" key="1">
    <source>
        <dbReference type="Pfam" id="PF24924"/>
    </source>
</evidence>
<comment type="caution">
    <text evidence="2">The sequence shown here is derived from an EMBL/GenBank/DDBJ whole genome shotgun (WGS) entry which is preliminary data.</text>
</comment>
<feature type="domain" description="DUF7745" evidence="1">
    <location>
        <begin position="32"/>
        <end position="264"/>
    </location>
</feature>
<proteinExistence type="predicted"/>
<dbReference type="AlphaFoldDB" id="A0A371HPL6"/>